<dbReference type="InterPro" id="IPR021957">
    <property type="entry name" value="DUF3574"/>
</dbReference>
<proteinExistence type="predicted"/>
<protein>
    <recommendedName>
        <fullName evidence="4">DUF3574 domain-containing protein</fullName>
    </recommendedName>
</protein>
<keyword evidence="3" id="KW-1185">Reference proteome</keyword>
<reference evidence="3" key="1">
    <citation type="submission" date="2017-01" db="EMBL/GenBank/DDBJ databases">
        <authorList>
            <person name="Varghese N."/>
            <person name="Submissions S."/>
        </authorList>
    </citation>
    <scope>NUCLEOTIDE SEQUENCE [LARGE SCALE GENOMIC DNA]</scope>
    <source>
        <strain evidence="3">DSM 21054</strain>
    </source>
</reference>
<dbReference type="EMBL" id="FTOR01000006">
    <property type="protein sequence ID" value="SIT24698.1"/>
    <property type="molecule type" value="Genomic_DNA"/>
</dbReference>
<dbReference type="AlphaFoldDB" id="A0A1N7QPF2"/>
<dbReference type="STRING" id="477680.SAMN05421788_106173"/>
<sequence>MKTINRAFGLLLACVILGSCTVMQRTDLFLGRDIPGGGHVSDKDWKNFADSVITPRFPDGYTEWAAQGKWMDTQTHQTIAEDTKVVTFIGKRGKAHRAVVDTVVRAYMQRFQQQAVLQLCSKPGVQFLYNK</sequence>
<feature type="chain" id="PRO_5012320322" description="DUF3574 domain-containing protein" evidence="1">
    <location>
        <begin position="25"/>
        <end position="131"/>
    </location>
</feature>
<evidence type="ECO:0000313" key="3">
    <source>
        <dbReference type="Proteomes" id="UP000186917"/>
    </source>
</evidence>
<accession>A0A1N7QPF2</accession>
<organism evidence="2 3">
    <name type="scientific">Filimonas lacunae</name>
    <dbReference type="NCBI Taxonomy" id="477680"/>
    <lineage>
        <taxon>Bacteria</taxon>
        <taxon>Pseudomonadati</taxon>
        <taxon>Bacteroidota</taxon>
        <taxon>Chitinophagia</taxon>
        <taxon>Chitinophagales</taxon>
        <taxon>Chitinophagaceae</taxon>
        <taxon>Filimonas</taxon>
    </lineage>
</organism>
<evidence type="ECO:0000313" key="2">
    <source>
        <dbReference type="EMBL" id="SIT24698.1"/>
    </source>
</evidence>
<keyword evidence="1" id="KW-0732">Signal</keyword>
<feature type="signal peptide" evidence="1">
    <location>
        <begin position="1"/>
        <end position="24"/>
    </location>
</feature>
<evidence type="ECO:0008006" key="4">
    <source>
        <dbReference type="Google" id="ProtNLM"/>
    </source>
</evidence>
<dbReference type="OrthoDB" id="794286at2"/>
<dbReference type="PROSITE" id="PS51257">
    <property type="entry name" value="PROKAR_LIPOPROTEIN"/>
    <property type="match status" value="1"/>
</dbReference>
<dbReference type="Proteomes" id="UP000186917">
    <property type="component" value="Unassembled WGS sequence"/>
</dbReference>
<dbReference type="Pfam" id="PF12098">
    <property type="entry name" value="DUF3574"/>
    <property type="match status" value="1"/>
</dbReference>
<dbReference type="RefSeq" id="WP_076380379.1">
    <property type="nucleotide sequence ID" value="NZ_FTOR01000006.1"/>
</dbReference>
<gene>
    <name evidence="2" type="ORF">SAMN05421788_106173</name>
</gene>
<name>A0A1N7QPF2_9BACT</name>
<evidence type="ECO:0000256" key="1">
    <source>
        <dbReference type="SAM" id="SignalP"/>
    </source>
</evidence>